<proteinExistence type="predicted"/>
<comment type="caution">
    <text evidence="1">The sequence shown here is derived from an EMBL/GenBank/DDBJ whole genome shotgun (WGS) entry which is preliminary data.</text>
</comment>
<dbReference type="EMBL" id="QGMI01000443">
    <property type="protein sequence ID" value="TVY40619.1"/>
    <property type="molecule type" value="Genomic_DNA"/>
</dbReference>
<dbReference type="OrthoDB" id="413653at2759"/>
<sequence length="227" mass="25734">MSISASMPLESSPEIINARTQHISMAELSPTPYRQIRASYDDRTITVYQAYSASIAEAAVASQKLHASPDFSFTRMTWVKPSWSWMMYRSGYSTKDARQSHILALKMTHENFQNLLAQAVVCHGAALSDEEKARPVRVQWDPERGPGLEVLEHRSIQIGIGEKLSRKWAEEWIESIEDVTDKALGLKREMEKSSGISVEELIEGGWMPVERVYEMPGDLKKTLNMDM</sequence>
<dbReference type="Proteomes" id="UP000443090">
    <property type="component" value="Unassembled WGS sequence"/>
</dbReference>
<organism evidence="1 2">
    <name type="scientific">Lachnellula occidentalis</name>
    <dbReference type="NCBI Taxonomy" id="215460"/>
    <lineage>
        <taxon>Eukaryota</taxon>
        <taxon>Fungi</taxon>
        <taxon>Dikarya</taxon>
        <taxon>Ascomycota</taxon>
        <taxon>Pezizomycotina</taxon>
        <taxon>Leotiomycetes</taxon>
        <taxon>Helotiales</taxon>
        <taxon>Lachnaceae</taxon>
        <taxon>Lachnellula</taxon>
    </lineage>
</organism>
<keyword evidence="2" id="KW-1185">Reference proteome</keyword>
<dbReference type="InterPro" id="IPR025633">
    <property type="entry name" value="DUF4291"/>
</dbReference>
<evidence type="ECO:0000313" key="1">
    <source>
        <dbReference type="EMBL" id="TVY40619.1"/>
    </source>
</evidence>
<dbReference type="PANTHER" id="PTHR38567:SF1">
    <property type="entry name" value="DUF4291 DOMAIN-CONTAINING PROTEIN"/>
    <property type="match status" value="1"/>
</dbReference>
<dbReference type="AlphaFoldDB" id="A0A8H8UE98"/>
<name>A0A8H8UE98_9HELO</name>
<evidence type="ECO:0000313" key="2">
    <source>
        <dbReference type="Proteomes" id="UP000443090"/>
    </source>
</evidence>
<evidence type="ECO:0008006" key="3">
    <source>
        <dbReference type="Google" id="ProtNLM"/>
    </source>
</evidence>
<dbReference type="PANTHER" id="PTHR38567">
    <property type="entry name" value="DUF4291 DOMAIN-CONTAINING PROTEIN"/>
    <property type="match status" value="1"/>
</dbReference>
<accession>A0A8H8UE98</accession>
<dbReference type="Pfam" id="PF14124">
    <property type="entry name" value="DUF4291"/>
    <property type="match status" value="1"/>
</dbReference>
<protein>
    <recommendedName>
        <fullName evidence="3">ATP-dependent RNA helicase DHX8</fullName>
    </recommendedName>
</protein>
<gene>
    <name evidence="1" type="ORF">LOCC1_G006145</name>
</gene>
<reference evidence="1 2" key="1">
    <citation type="submission" date="2018-05" db="EMBL/GenBank/DDBJ databases">
        <title>Genome sequencing and assembly of the regulated plant pathogen Lachnellula willkommii and related sister species for the development of diagnostic species identification markers.</title>
        <authorList>
            <person name="Giroux E."/>
            <person name="Bilodeau G."/>
        </authorList>
    </citation>
    <scope>NUCLEOTIDE SEQUENCE [LARGE SCALE GENOMIC DNA]</scope>
    <source>
        <strain evidence="1 2">CBS 160.35</strain>
    </source>
</reference>